<dbReference type="RefSeq" id="WP_269475335.1">
    <property type="nucleotide sequence ID" value="NZ_AP023396.1"/>
</dbReference>
<feature type="region of interest" description="Disordered" evidence="1">
    <location>
        <begin position="1"/>
        <end position="43"/>
    </location>
</feature>
<gene>
    <name evidence="2" type="ORF">NWFMUON74_25970</name>
</gene>
<reference evidence="2 3" key="1">
    <citation type="submission" date="2020-08" db="EMBL/GenBank/DDBJ databases">
        <title>Genome Sequencing of Nocardia wallacei strain FMUON74 and assembly.</title>
        <authorList>
            <person name="Toyokawa M."/>
            <person name="Uesaka K."/>
        </authorList>
    </citation>
    <scope>NUCLEOTIDE SEQUENCE [LARGE SCALE GENOMIC DNA]</scope>
    <source>
        <strain evidence="2 3">FMUON74</strain>
    </source>
</reference>
<dbReference type="EMBL" id="AP023396">
    <property type="protein sequence ID" value="BCK54825.1"/>
    <property type="molecule type" value="Genomic_DNA"/>
</dbReference>
<name>A0A7G1KI39_9NOCA</name>
<evidence type="ECO:0000313" key="3">
    <source>
        <dbReference type="Proteomes" id="UP000516173"/>
    </source>
</evidence>
<sequence length="43" mass="4751">MRNAENVDGPSFVRDAEEIGLRGDKLNHGDKLNRGVSEPSVDR</sequence>
<evidence type="ECO:0000313" key="2">
    <source>
        <dbReference type="EMBL" id="BCK54825.1"/>
    </source>
</evidence>
<dbReference type="Proteomes" id="UP000516173">
    <property type="component" value="Chromosome"/>
</dbReference>
<accession>A0A7G1KI39</accession>
<evidence type="ECO:0000256" key="1">
    <source>
        <dbReference type="SAM" id="MobiDB-lite"/>
    </source>
</evidence>
<dbReference type="AlphaFoldDB" id="A0A7G1KI39"/>
<keyword evidence="3" id="KW-1185">Reference proteome</keyword>
<organism evidence="2 3">
    <name type="scientific">Nocardia wallacei</name>
    <dbReference type="NCBI Taxonomy" id="480035"/>
    <lineage>
        <taxon>Bacteria</taxon>
        <taxon>Bacillati</taxon>
        <taxon>Actinomycetota</taxon>
        <taxon>Actinomycetes</taxon>
        <taxon>Mycobacteriales</taxon>
        <taxon>Nocardiaceae</taxon>
        <taxon>Nocardia</taxon>
    </lineage>
</organism>
<feature type="compositionally biased region" description="Basic and acidic residues" evidence="1">
    <location>
        <begin position="14"/>
        <end position="33"/>
    </location>
</feature>
<dbReference type="GeneID" id="80351747"/>
<proteinExistence type="predicted"/>
<dbReference type="KEGG" id="nwl:NWFMUON74_25970"/>
<protein>
    <submittedName>
        <fullName evidence="2">Uncharacterized protein</fullName>
    </submittedName>
</protein>